<dbReference type="EMBL" id="BRXY01000016">
    <property type="protein sequence ID" value="GMH53061.1"/>
    <property type="molecule type" value="Genomic_DNA"/>
</dbReference>
<accession>A0A9W6ZI05</accession>
<dbReference type="AlphaFoldDB" id="A0A9W6ZI05"/>
<proteinExistence type="predicted"/>
<keyword evidence="2" id="KW-1185">Reference proteome</keyword>
<evidence type="ECO:0000313" key="2">
    <source>
        <dbReference type="Proteomes" id="UP001165085"/>
    </source>
</evidence>
<gene>
    <name evidence="1" type="ORF">TrST_g11049</name>
</gene>
<organism evidence="1 2">
    <name type="scientific">Triparma strigata</name>
    <dbReference type="NCBI Taxonomy" id="1606541"/>
    <lineage>
        <taxon>Eukaryota</taxon>
        <taxon>Sar</taxon>
        <taxon>Stramenopiles</taxon>
        <taxon>Ochrophyta</taxon>
        <taxon>Bolidophyceae</taxon>
        <taxon>Parmales</taxon>
        <taxon>Triparmaceae</taxon>
        <taxon>Triparma</taxon>
    </lineage>
</organism>
<comment type="caution">
    <text evidence="1">The sequence shown here is derived from an EMBL/GenBank/DDBJ whole genome shotgun (WGS) entry which is preliminary data.</text>
</comment>
<reference evidence="2" key="1">
    <citation type="journal article" date="2023" name="Commun. Biol.">
        <title>Genome analysis of Parmales, the sister group of diatoms, reveals the evolutionary specialization of diatoms from phago-mixotrophs to photoautotrophs.</title>
        <authorList>
            <person name="Ban H."/>
            <person name="Sato S."/>
            <person name="Yoshikawa S."/>
            <person name="Yamada K."/>
            <person name="Nakamura Y."/>
            <person name="Ichinomiya M."/>
            <person name="Sato N."/>
            <person name="Blanc-Mathieu R."/>
            <person name="Endo H."/>
            <person name="Kuwata A."/>
            <person name="Ogata H."/>
        </authorList>
    </citation>
    <scope>NUCLEOTIDE SEQUENCE [LARGE SCALE GENOMIC DNA]</scope>
    <source>
        <strain evidence="2">NIES 3701</strain>
    </source>
</reference>
<evidence type="ECO:0000313" key="1">
    <source>
        <dbReference type="EMBL" id="GMH53061.1"/>
    </source>
</evidence>
<dbReference type="Proteomes" id="UP001165085">
    <property type="component" value="Unassembled WGS sequence"/>
</dbReference>
<sequence length="165" mass="17288">MGGFFSSDCPKGTTKKGWWTARCYPDSGYKLKKNGASISRGDTGMNCNQQHAGNSCWGIWRDGVGVEVPAYCIAGNVYSPTWNYPTLAQDACDDTYDTSCAAQWCPISNQAVAKTALGSSINGKGETVAAAGALMLVGAGAFLRKKRTAKKAGATKLELADASAV</sequence>
<dbReference type="OrthoDB" id="10322058at2759"/>
<protein>
    <submittedName>
        <fullName evidence="1">Uncharacterized protein</fullName>
    </submittedName>
</protein>
<name>A0A9W6ZI05_9STRA</name>